<evidence type="ECO:0000256" key="4">
    <source>
        <dbReference type="ARBA" id="ARBA00022729"/>
    </source>
</evidence>
<evidence type="ECO:0000313" key="7">
    <source>
        <dbReference type="EMBL" id="QNI83839.1"/>
    </source>
</evidence>
<dbReference type="Pfam" id="PF16810">
    <property type="entry name" value="RXLR"/>
    <property type="match status" value="1"/>
</dbReference>
<comment type="similarity">
    <text evidence="2 5">Belongs to the RxLR effector family.</text>
</comment>
<comment type="domain">
    <text evidence="5">The RxLR-dEER motif acts to carry the protein into the host cell cytoplasm through binding to cell surface phosphatidylinositol-3-phosphate.</text>
</comment>
<feature type="chain" id="PRO_5029033658" description="RxLR effector protein" evidence="5">
    <location>
        <begin position="22"/>
        <end position="160"/>
    </location>
</feature>
<keyword evidence="4 5" id="KW-0732">Signal</keyword>
<accession>A0A7G8FQJ4</accession>
<dbReference type="GO" id="GO:0005576">
    <property type="term" value="C:extracellular region"/>
    <property type="evidence" value="ECO:0007669"/>
    <property type="project" value="UniProtKB-SubCell"/>
</dbReference>
<protein>
    <recommendedName>
        <fullName evidence="5">RxLR effector protein</fullName>
    </recommendedName>
</protein>
<keyword evidence="3 5" id="KW-0964">Secreted</keyword>
<dbReference type="EMBL" id="MN708974">
    <property type="protein sequence ID" value="QNI83839.1"/>
    <property type="molecule type" value="mRNA"/>
</dbReference>
<dbReference type="InterPro" id="IPR031825">
    <property type="entry name" value="RXLR"/>
</dbReference>
<feature type="coiled-coil region" evidence="6">
    <location>
        <begin position="48"/>
        <end position="76"/>
    </location>
</feature>
<keyword evidence="6" id="KW-0175">Coiled coil</keyword>
<proteinExistence type="evidence at transcript level"/>
<evidence type="ECO:0000256" key="1">
    <source>
        <dbReference type="ARBA" id="ARBA00004613"/>
    </source>
</evidence>
<comment type="subcellular location">
    <subcellularLocation>
        <location evidence="1 5">Secreted</location>
    </subcellularLocation>
</comment>
<reference evidence="7" key="1">
    <citation type="journal article" date="2020" name="New Phytol.">
        <title>A Phytophthora effector protein promotes symplastic cell-to-cell trafficking by physical interaction with plasmodesmata-localised callose synthases.</title>
        <authorList>
            <person name="Tomczynska I."/>
            <person name="Stumpe M."/>
            <person name="Doan T.G."/>
            <person name="Mauch F."/>
        </authorList>
    </citation>
    <scope>NUCLEOTIDE SEQUENCE</scope>
</reference>
<evidence type="ECO:0000256" key="2">
    <source>
        <dbReference type="ARBA" id="ARBA00010400"/>
    </source>
</evidence>
<organism evidence="7">
    <name type="scientific">Phytophthora brassicae</name>
    <dbReference type="NCBI Taxonomy" id="187813"/>
    <lineage>
        <taxon>Eukaryota</taxon>
        <taxon>Sar</taxon>
        <taxon>Stramenopiles</taxon>
        <taxon>Oomycota</taxon>
        <taxon>Peronosporomycetes</taxon>
        <taxon>Peronosporales</taxon>
        <taxon>Peronosporaceae</taxon>
        <taxon>Phytophthora</taxon>
    </lineage>
</organism>
<name>A0A7G8FQJ4_PHYBB</name>
<sequence length="160" mass="18095">MRLSYVFLVAAATTLFASGSAVPITGKRTTEDSLMVSPVLAVSPAVEKRALRIRNAEEKEKENDEEEKTFTEATKLLDDVMELQKLNKSYSQGNKDFVAKLLHPAVLEKAAAARSTREELEQLFWLMNHHYIVPDNLGRGKALDTYYSQYLNGRWKRSEG</sequence>
<comment type="function">
    <text evidence="5">Effector that suppresses plant defense responses during pathogen infection.</text>
</comment>
<evidence type="ECO:0000256" key="5">
    <source>
        <dbReference type="RuleBase" id="RU367124"/>
    </source>
</evidence>
<evidence type="ECO:0000256" key="3">
    <source>
        <dbReference type="ARBA" id="ARBA00022525"/>
    </source>
</evidence>
<feature type="signal peptide" evidence="5">
    <location>
        <begin position="1"/>
        <end position="21"/>
    </location>
</feature>
<evidence type="ECO:0000256" key="6">
    <source>
        <dbReference type="SAM" id="Coils"/>
    </source>
</evidence>
<dbReference type="AlphaFoldDB" id="A0A7G8FQJ4"/>